<dbReference type="Proteomes" id="UP001271007">
    <property type="component" value="Unassembled WGS sequence"/>
</dbReference>
<protein>
    <submittedName>
        <fullName evidence="1">Uncharacterized protein</fullName>
    </submittedName>
</protein>
<keyword evidence="2" id="KW-1185">Reference proteome</keyword>
<organism evidence="1 2">
    <name type="scientific">Extremus antarcticus</name>
    <dbReference type="NCBI Taxonomy" id="702011"/>
    <lineage>
        <taxon>Eukaryota</taxon>
        <taxon>Fungi</taxon>
        <taxon>Dikarya</taxon>
        <taxon>Ascomycota</taxon>
        <taxon>Pezizomycotina</taxon>
        <taxon>Dothideomycetes</taxon>
        <taxon>Dothideomycetidae</taxon>
        <taxon>Mycosphaerellales</taxon>
        <taxon>Extremaceae</taxon>
        <taxon>Extremus</taxon>
    </lineage>
</organism>
<dbReference type="EMBL" id="JAWDJX010000012">
    <property type="protein sequence ID" value="KAK3054362.1"/>
    <property type="molecule type" value="Genomic_DNA"/>
</dbReference>
<comment type="caution">
    <text evidence="1">The sequence shown here is derived from an EMBL/GenBank/DDBJ whole genome shotgun (WGS) entry which is preliminary data.</text>
</comment>
<evidence type="ECO:0000313" key="2">
    <source>
        <dbReference type="Proteomes" id="UP001271007"/>
    </source>
</evidence>
<name>A0AAJ0DPI8_9PEZI</name>
<reference evidence="1" key="1">
    <citation type="submission" date="2023-04" db="EMBL/GenBank/DDBJ databases">
        <title>Black Yeasts Isolated from many extreme environments.</title>
        <authorList>
            <person name="Coleine C."/>
            <person name="Stajich J.E."/>
            <person name="Selbmann L."/>
        </authorList>
    </citation>
    <scope>NUCLEOTIDE SEQUENCE</scope>
    <source>
        <strain evidence="1">CCFEE 5312</strain>
    </source>
</reference>
<sequence>MAGEDAAQGQATLQFRPTPDAETCRTIDALEAEVMKLYHISDTETTSNTGPIDPTRELLAHIEQSAASRARACMILDSRKVSPGVEQAQENARIARFISPIPTGPARDAIELRLLDMAKRVLEFREQERPVVTSPLERREDIEYMETQARLTRMDMINDYGGKFVEDERVVAELAWLQHEAASHHWEEFHRTLARIRALVTGRA</sequence>
<accession>A0AAJ0DPI8</accession>
<evidence type="ECO:0000313" key="1">
    <source>
        <dbReference type="EMBL" id="KAK3054362.1"/>
    </source>
</evidence>
<gene>
    <name evidence="1" type="ORF">LTR09_004630</name>
</gene>
<proteinExistence type="predicted"/>
<dbReference type="AlphaFoldDB" id="A0AAJ0DPI8"/>